<keyword evidence="2 4" id="KW-0328">Glycosyltransferase</keyword>
<feature type="chain" id="PRO_5011825869" description="UDP-glucuronosyltransferase" evidence="5">
    <location>
        <begin position="20"/>
        <end position="520"/>
    </location>
</feature>
<feature type="signal peptide" evidence="5">
    <location>
        <begin position="1"/>
        <end position="19"/>
    </location>
</feature>
<dbReference type="InterPro" id="IPR035595">
    <property type="entry name" value="UDP_glycos_trans_CS"/>
</dbReference>
<name>A0A1L8D6E4_PLUXY</name>
<keyword evidence="5" id="KW-0472">Membrane</keyword>
<dbReference type="GO" id="GO:0015020">
    <property type="term" value="F:glucuronosyltransferase activity"/>
    <property type="evidence" value="ECO:0007669"/>
    <property type="project" value="UniProtKB-EC"/>
</dbReference>
<dbReference type="FunFam" id="3.40.50.2000:FF:000050">
    <property type="entry name" value="UDP-glucuronosyltransferase"/>
    <property type="match status" value="1"/>
</dbReference>
<dbReference type="SUPFAM" id="SSF53756">
    <property type="entry name" value="UDP-Glycosyltransferase/glycogen phosphorylase"/>
    <property type="match status" value="1"/>
</dbReference>
<reference evidence="6" key="1">
    <citation type="submission" date="2016-08" db="EMBL/GenBank/DDBJ databases">
        <title>Transcriptome of the diamond-back moth (Plutella xylostella).</title>
        <authorList>
            <person name="He P."/>
        </authorList>
    </citation>
    <scope>NUCLEOTIDE SEQUENCE</scope>
    <source>
        <strain evidence="6">Lab strain</strain>
        <tissue evidence="6">Multi</tissue>
    </source>
</reference>
<accession>A0A1L8D6E4</accession>
<sequence length="520" mass="59041">MVSLRTISVLALMVVASEAYHVLLVYTMPGKSLSLHGEAFVQHLLKAGHEVTYVTPFPMKNKPKENFHEVDASEGLSHIFAVGDLFNISYLLDNKQIINDREELMLYGVEVSRRTLENPNVQKLLNDKTQKFDVVIGEYFITELTAGLAAYYECPMIWSYSMGVDSFSLKLVHEPVNPAYYPDYVSFNIPPLTFLQRLEELWTLATNFWIKWYTILPHEYAIYENIFTPLFASKGKPLPAYDDIRYNASLLFINTHQAVGRLAAIPQSAKLVGGHHIDGHFEPLPKDLQEIMDKSTNGVVYFSMGSIWRSATMPDSLRNNLLAMFGSLKQTVIWKFEEDIPNLPKNVHTLKWAPQHAILGHPNCLVFISHGGLGSSTEAIHFGVPTIGVPIFFDQFLNINRAISNGYALNVELSHNLHKDLKVAIETIASNPRFTRKAKELSEIYHDRPVKPAVEIPHWVRHVVRTRGAPHLRSPALMVPWYQKSYLDLLALVVLVILSIVFVVKRLLCTVKDTKKVKRN</sequence>
<dbReference type="InterPro" id="IPR002213">
    <property type="entry name" value="UDP_glucos_trans"/>
</dbReference>
<keyword evidence="3 4" id="KW-0808">Transferase</keyword>
<feature type="transmembrane region" description="Helical" evidence="5">
    <location>
        <begin position="486"/>
        <end position="508"/>
    </location>
</feature>
<keyword evidence="5" id="KW-0732">Signal</keyword>
<dbReference type="Gene3D" id="3.40.50.2000">
    <property type="entry name" value="Glycogen Phosphorylase B"/>
    <property type="match status" value="1"/>
</dbReference>
<evidence type="ECO:0000256" key="2">
    <source>
        <dbReference type="ARBA" id="ARBA00022676"/>
    </source>
</evidence>
<proteinExistence type="evidence at transcript level"/>
<dbReference type="EC" id="2.4.1.17" evidence="5"/>
<dbReference type="PROSITE" id="PS00375">
    <property type="entry name" value="UDPGT"/>
    <property type="match status" value="1"/>
</dbReference>
<dbReference type="PANTHER" id="PTHR48043:SF159">
    <property type="entry name" value="EG:EG0003.4 PROTEIN-RELATED"/>
    <property type="match status" value="1"/>
</dbReference>
<evidence type="ECO:0000256" key="4">
    <source>
        <dbReference type="RuleBase" id="RU003718"/>
    </source>
</evidence>
<keyword evidence="5" id="KW-1133">Transmembrane helix</keyword>
<evidence type="ECO:0000256" key="5">
    <source>
        <dbReference type="RuleBase" id="RU362059"/>
    </source>
</evidence>
<comment type="catalytic activity">
    <reaction evidence="5">
        <text>glucuronate acceptor + UDP-alpha-D-glucuronate = acceptor beta-D-glucuronoside + UDP + H(+)</text>
        <dbReference type="Rhea" id="RHEA:21032"/>
        <dbReference type="ChEBI" id="CHEBI:15378"/>
        <dbReference type="ChEBI" id="CHEBI:58052"/>
        <dbReference type="ChEBI" id="CHEBI:58223"/>
        <dbReference type="ChEBI" id="CHEBI:132367"/>
        <dbReference type="ChEBI" id="CHEBI:132368"/>
        <dbReference type="EC" id="2.4.1.17"/>
    </reaction>
</comment>
<dbReference type="InterPro" id="IPR050271">
    <property type="entry name" value="UDP-glycosyltransferase"/>
</dbReference>
<dbReference type="PANTHER" id="PTHR48043">
    <property type="entry name" value="EG:EG0003.4 PROTEIN-RELATED"/>
    <property type="match status" value="1"/>
</dbReference>
<evidence type="ECO:0000313" key="6">
    <source>
        <dbReference type="EMBL" id="JAV02029.1"/>
    </source>
</evidence>
<dbReference type="Pfam" id="PF00201">
    <property type="entry name" value="UDPGT"/>
    <property type="match status" value="1"/>
</dbReference>
<dbReference type="EMBL" id="GEYN01000100">
    <property type="protein sequence ID" value="JAV02029.1"/>
    <property type="molecule type" value="mRNA"/>
</dbReference>
<dbReference type="GO" id="GO:0016020">
    <property type="term" value="C:membrane"/>
    <property type="evidence" value="ECO:0007669"/>
    <property type="project" value="UniProtKB-SubCell"/>
</dbReference>
<protein>
    <recommendedName>
        <fullName evidence="5">UDP-glucuronosyltransferase</fullName>
        <ecNumber evidence="5">2.4.1.17</ecNumber>
    </recommendedName>
</protein>
<dbReference type="CDD" id="cd03784">
    <property type="entry name" value="GT1_Gtf-like"/>
    <property type="match status" value="1"/>
</dbReference>
<organism evidence="6">
    <name type="scientific">Plutella xylostella</name>
    <name type="common">Diamondback moth</name>
    <name type="synonym">Plutella maculipennis</name>
    <dbReference type="NCBI Taxonomy" id="51655"/>
    <lineage>
        <taxon>Eukaryota</taxon>
        <taxon>Metazoa</taxon>
        <taxon>Ecdysozoa</taxon>
        <taxon>Arthropoda</taxon>
        <taxon>Hexapoda</taxon>
        <taxon>Insecta</taxon>
        <taxon>Pterygota</taxon>
        <taxon>Neoptera</taxon>
        <taxon>Endopterygota</taxon>
        <taxon>Lepidoptera</taxon>
        <taxon>Glossata</taxon>
        <taxon>Ditrysia</taxon>
        <taxon>Yponomeutoidea</taxon>
        <taxon>Plutellidae</taxon>
        <taxon>Plutella</taxon>
    </lineage>
</organism>
<comment type="subcellular location">
    <subcellularLocation>
        <location evidence="5">Membrane</location>
        <topology evidence="5">Single-pass membrane protein</topology>
    </subcellularLocation>
</comment>
<dbReference type="AlphaFoldDB" id="A0A1L8D6E4"/>
<evidence type="ECO:0000256" key="3">
    <source>
        <dbReference type="ARBA" id="ARBA00022679"/>
    </source>
</evidence>
<evidence type="ECO:0000256" key="1">
    <source>
        <dbReference type="ARBA" id="ARBA00009995"/>
    </source>
</evidence>
<keyword evidence="5" id="KW-0812">Transmembrane</keyword>
<comment type="similarity">
    <text evidence="1 4">Belongs to the UDP-glycosyltransferase family.</text>
</comment>